<organism evidence="2">
    <name type="scientific">uncultured Acidobacteriota bacterium</name>
    <dbReference type="NCBI Taxonomy" id="171953"/>
    <lineage>
        <taxon>Bacteria</taxon>
        <taxon>Pseudomonadati</taxon>
        <taxon>Acidobacteriota</taxon>
        <taxon>environmental samples</taxon>
    </lineage>
</organism>
<dbReference type="InterPro" id="IPR029058">
    <property type="entry name" value="AB_hydrolase_fold"/>
</dbReference>
<proteinExistence type="predicted"/>
<evidence type="ECO:0000313" key="2">
    <source>
        <dbReference type="EMBL" id="AER58210.1"/>
    </source>
</evidence>
<sequence>MKPIVLAHGYLGFGNLGAIQYFNGVKQHLEEKWNAEVFASTVGPKDSVAARAADLEAEIRARFHGESVHIIAHSMGGLDARYLLFPKNGEPSDLVASLTTISTPHQGTFIAEIARGAVRPAQLLHSERLKRAIPKMVASVEEMWKGIKSSVLRRPKLVLPRTDVKSVLESLRSVLRSARHGDPGPLAVYLRKLFALKDNALFDLTPQGCAELFNDSLASPVPCFSYVGSAAPSQSLSPLLLLSYLLLKADEGDNDGLVSVASADWQTSLGKLPADHLGVIGWGSAASSDYLSWYDQMVVNIQQRACAANAAITL</sequence>
<name>G8DPN2_9BACT</name>
<dbReference type="SUPFAM" id="SSF53474">
    <property type="entry name" value="alpha/beta-Hydrolases"/>
    <property type="match status" value="1"/>
</dbReference>
<gene>
    <name evidence="2" type="ORF">LP001_029</name>
</gene>
<reference evidence="2" key="1">
    <citation type="journal article" date="2012" name="FEMS Microbiol. Ecol.">
        <title>Characterization of a new Acidobacteria-derived moderately thermostable lipase from a Brazilian Atlantic Forest soil metagenome.</title>
        <authorList>
            <person name="Faoro H."/>
            <person name="Glogauer A."/>
            <person name="Couto G.H."/>
            <person name="de Souza E.M."/>
            <person name="Rigo L.U."/>
            <person name="Cruz L.M."/>
            <person name="Monteiro R.A."/>
            <person name="de Oliveira Pedrosa F."/>
        </authorList>
    </citation>
    <scope>NUCLEOTIDE SEQUENCE</scope>
</reference>
<accession>G8DPN2</accession>
<evidence type="ECO:0000259" key="1">
    <source>
        <dbReference type="Pfam" id="PF07819"/>
    </source>
</evidence>
<dbReference type="AlphaFoldDB" id="G8DPN2"/>
<dbReference type="InterPro" id="IPR012908">
    <property type="entry name" value="PGAP1-ab_dom-like"/>
</dbReference>
<feature type="domain" description="GPI inositol-deacylase PGAP1-like alpha/beta" evidence="1">
    <location>
        <begin position="63"/>
        <end position="109"/>
    </location>
</feature>
<dbReference type="Pfam" id="PF07819">
    <property type="entry name" value="PGAP1"/>
    <property type="match status" value="1"/>
</dbReference>
<dbReference type="GO" id="GO:0016788">
    <property type="term" value="F:hydrolase activity, acting on ester bonds"/>
    <property type="evidence" value="ECO:0007669"/>
    <property type="project" value="InterPro"/>
</dbReference>
<protein>
    <submittedName>
        <fullName evidence="2">Lipase LipAAc</fullName>
    </submittedName>
</protein>
<dbReference type="Gene3D" id="3.40.50.1820">
    <property type="entry name" value="alpha/beta hydrolase"/>
    <property type="match status" value="1"/>
</dbReference>
<dbReference type="EMBL" id="HQ856049">
    <property type="protein sequence ID" value="AER58210.1"/>
    <property type="molecule type" value="Genomic_DNA"/>
</dbReference>